<organism evidence="2 3">
    <name type="scientific">Pelobates cultripes</name>
    <name type="common">Western spadefoot toad</name>
    <dbReference type="NCBI Taxonomy" id="61616"/>
    <lineage>
        <taxon>Eukaryota</taxon>
        <taxon>Metazoa</taxon>
        <taxon>Chordata</taxon>
        <taxon>Craniata</taxon>
        <taxon>Vertebrata</taxon>
        <taxon>Euteleostomi</taxon>
        <taxon>Amphibia</taxon>
        <taxon>Batrachia</taxon>
        <taxon>Anura</taxon>
        <taxon>Pelobatoidea</taxon>
        <taxon>Pelobatidae</taxon>
        <taxon>Pelobates</taxon>
    </lineage>
</organism>
<evidence type="ECO:0000313" key="3">
    <source>
        <dbReference type="Proteomes" id="UP001295444"/>
    </source>
</evidence>
<reference evidence="2" key="1">
    <citation type="submission" date="2022-03" db="EMBL/GenBank/DDBJ databases">
        <authorList>
            <person name="Alioto T."/>
            <person name="Alioto T."/>
            <person name="Gomez Garrido J."/>
        </authorList>
    </citation>
    <scope>NUCLEOTIDE SEQUENCE</scope>
</reference>
<gene>
    <name evidence="2" type="ORF">PECUL_23A023825</name>
</gene>
<proteinExistence type="predicted"/>
<protein>
    <submittedName>
        <fullName evidence="2">Uncharacterized protein</fullName>
    </submittedName>
</protein>
<feature type="region of interest" description="Disordered" evidence="1">
    <location>
        <begin position="1"/>
        <end position="24"/>
    </location>
</feature>
<sequence length="68" mass="7967">MVEKQLMERTSQVKKEVGHRRQQYQGDRLKCLNPTEKVKEKVNSHHATKPWRKAPARKIKGLLRSSST</sequence>
<dbReference type="AlphaFoldDB" id="A0AAD1WII6"/>
<accession>A0AAD1WII6</accession>
<feature type="compositionally biased region" description="Basic and acidic residues" evidence="1">
    <location>
        <begin position="1"/>
        <end position="16"/>
    </location>
</feature>
<name>A0AAD1WII6_PELCU</name>
<keyword evidence="3" id="KW-1185">Reference proteome</keyword>
<evidence type="ECO:0000256" key="1">
    <source>
        <dbReference type="SAM" id="MobiDB-lite"/>
    </source>
</evidence>
<dbReference type="EMBL" id="OW240919">
    <property type="protein sequence ID" value="CAH2312529.1"/>
    <property type="molecule type" value="Genomic_DNA"/>
</dbReference>
<dbReference type="Proteomes" id="UP001295444">
    <property type="component" value="Chromosome 08"/>
</dbReference>
<evidence type="ECO:0000313" key="2">
    <source>
        <dbReference type="EMBL" id="CAH2312529.1"/>
    </source>
</evidence>